<evidence type="ECO:0000313" key="1">
    <source>
        <dbReference type="EMBL" id="KAJ2986919.1"/>
    </source>
</evidence>
<evidence type="ECO:0000313" key="2">
    <source>
        <dbReference type="Proteomes" id="UP001143856"/>
    </source>
</evidence>
<accession>A0ACC1P7J6</accession>
<dbReference type="EMBL" id="JAPDGR010000874">
    <property type="protein sequence ID" value="KAJ2986919.1"/>
    <property type="molecule type" value="Genomic_DNA"/>
</dbReference>
<sequence length="379" mass="43603">MLRPKPTIIDFILCTIAHEITDRHGFRGAINALRHGRAVQYDPSLRLPSSANPHAKKDDIDKLEAEVEEVALSDEIDQAQYEQALAGLRRGGDFDKARQVSERVIYDLGGNFTEAMRTPKMNKRHFWGETEADSDLMADELNVDKFEEDDIMSIAHAKFEEFREYREYARIAAWQMPLLSKLATPFEAPTDQELLRFRYTSYMGESHPAEKKVVVEFSPSDLPLSEAQQQKLRKLLGPRWNPETDIAKMSCEQFEHAAQNKRYLGDLVNKLVAQAEDPTDMFEDVPLDTRHHTFKVKPKFPKEWRMTEERRQFLEDTRQKALLLDQVKEEEGTLVNGAEKIEVFFNSSKSTSKIAETATARLSHALSPPPPRRRQFAGR</sequence>
<protein>
    <submittedName>
        <fullName evidence="1">Uncharacterized protein</fullName>
    </submittedName>
</protein>
<proteinExistence type="predicted"/>
<organism evidence="1 2">
    <name type="scientific">Xylaria curta</name>
    <dbReference type="NCBI Taxonomy" id="42375"/>
    <lineage>
        <taxon>Eukaryota</taxon>
        <taxon>Fungi</taxon>
        <taxon>Dikarya</taxon>
        <taxon>Ascomycota</taxon>
        <taxon>Pezizomycotina</taxon>
        <taxon>Sordariomycetes</taxon>
        <taxon>Xylariomycetidae</taxon>
        <taxon>Xylariales</taxon>
        <taxon>Xylariaceae</taxon>
        <taxon>Xylaria</taxon>
    </lineage>
</organism>
<reference evidence="1" key="1">
    <citation type="submission" date="2022-10" db="EMBL/GenBank/DDBJ databases">
        <title>Genome Sequence of Xylaria curta.</title>
        <authorList>
            <person name="Buettner E."/>
        </authorList>
    </citation>
    <scope>NUCLEOTIDE SEQUENCE</scope>
    <source>
        <strain evidence="1">Babe10</strain>
    </source>
</reference>
<comment type="caution">
    <text evidence="1">The sequence shown here is derived from an EMBL/GenBank/DDBJ whole genome shotgun (WGS) entry which is preliminary data.</text>
</comment>
<dbReference type="Proteomes" id="UP001143856">
    <property type="component" value="Unassembled WGS sequence"/>
</dbReference>
<gene>
    <name evidence="1" type="ORF">NUW58_g4798</name>
</gene>
<name>A0ACC1P7J6_9PEZI</name>
<keyword evidence="2" id="KW-1185">Reference proteome</keyword>